<keyword evidence="3" id="KW-0472">Membrane</keyword>
<dbReference type="PANTHER" id="PTHR35024">
    <property type="entry name" value="HYPOTHETICAL CYTOSOLIC PROTEIN"/>
    <property type="match status" value="1"/>
</dbReference>
<feature type="region of interest" description="Disordered" evidence="2">
    <location>
        <begin position="41"/>
        <end position="87"/>
    </location>
</feature>
<sequence>MDLGEWLLLGGLGCCLLLLFDGYRRARGRRKRAVAASAYASSQTKPFEQTKPVERGSTEPDQTLPEADASSSCPPAPSGSSASFEGDDPATLIGASMSVVGDIDCAESIRVEGRLDGTLAADEHDVVVGALAEVGPQLSAGTLHIAGRVSGEQRVQGAALIAPGARVEGTLTAHRLACHEGASLQGSIQVGGHRSGAARR</sequence>
<organism evidence="4 5">
    <name type="scientific">Salinicola endophyticus</name>
    <dbReference type="NCBI Taxonomy" id="1949083"/>
    <lineage>
        <taxon>Bacteria</taxon>
        <taxon>Pseudomonadati</taxon>
        <taxon>Pseudomonadota</taxon>
        <taxon>Gammaproteobacteria</taxon>
        <taxon>Oceanospirillales</taxon>
        <taxon>Halomonadaceae</taxon>
        <taxon>Salinicola</taxon>
    </lineage>
</organism>
<dbReference type="PANTHER" id="PTHR35024:SF4">
    <property type="entry name" value="POLYMER-FORMING CYTOSKELETAL PROTEIN"/>
    <property type="match status" value="1"/>
</dbReference>
<accession>A0ABY8FJ27</accession>
<keyword evidence="3" id="KW-0812">Transmembrane</keyword>
<comment type="similarity">
    <text evidence="1">Belongs to the bactofilin family.</text>
</comment>
<evidence type="ECO:0000256" key="1">
    <source>
        <dbReference type="ARBA" id="ARBA00044755"/>
    </source>
</evidence>
<name>A0ABY8FJ27_9GAMM</name>
<evidence type="ECO:0000256" key="2">
    <source>
        <dbReference type="SAM" id="MobiDB-lite"/>
    </source>
</evidence>
<proteinExistence type="inferred from homology"/>
<feature type="transmembrane region" description="Helical" evidence="3">
    <location>
        <begin position="6"/>
        <end position="23"/>
    </location>
</feature>
<evidence type="ECO:0000313" key="5">
    <source>
        <dbReference type="Proteomes" id="UP001321526"/>
    </source>
</evidence>
<dbReference type="RefSeq" id="WP_110677597.1">
    <property type="nucleotide sequence ID" value="NZ_CP035631.1"/>
</dbReference>
<feature type="compositionally biased region" description="Low complexity" evidence="2">
    <location>
        <begin position="65"/>
        <end position="83"/>
    </location>
</feature>
<keyword evidence="3" id="KW-1133">Transmembrane helix</keyword>
<protein>
    <submittedName>
        <fullName evidence="4">Polymer-forming cytoskeletal protein</fullName>
    </submittedName>
</protein>
<evidence type="ECO:0000256" key="3">
    <source>
        <dbReference type="SAM" id="Phobius"/>
    </source>
</evidence>
<dbReference type="Proteomes" id="UP001321526">
    <property type="component" value="Chromosome"/>
</dbReference>
<dbReference type="InterPro" id="IPR007607">
    <property type="entry name" value="BacA/B"/>
</dbReference>
<keyword evidence="5" id="KW-1185">Reference proteome</keyword>
<gene>
    <name evidence="4" type="ORF">EVC62_15625</name>
</gene>
<reference evidence="4 5" key="1">
    <citation type="submission" date="2019-01" db="EMBL/GenBank/DDBJ databases">
        <title>Genome sequence of Salinicola endophyticus REST5.</title>
        <authorList>
            <person name="Nascimento F.X."/>
        </authorList>
    </citation>
    <scope>NUCLEOTIDE SEQUENCE [LARGE SCALE GENOMIC DNA]</scope>
    <source>
        <strain evidence="4 5">REST5</strain>
    </source>
</reference>
<evidence type="ECO:0000313" key="4">
    <source>
        <dbReference type="EMBL" id="WFF42808.1"/>
    </source>
</evidence>
<dbReference type="EMBL" id="CP035631">
    <property type="protein sequence ID" value="WFF42808.1"/>
    <property type="molecule type" value="Genomic_DNA"/>
</dbReference>
<dbReference type="Pfam" id="PF04519">
    <property type="entry name" value="Bactofilin"/>
    <property type="match status" value="1"/>
</dbReference>